<evidence type="ECO:0000259" key="2">
    <source>
        <dbReference type="Pfam" id="PF01645"/>
    </source>
</evidence>
<keyword evidence="4" id="KW-1185">Reference proteome</keyword>
<dbReference type="SUPFAM" id="SSF51395">
    <property type="entry name" value="FMN-linked oxidoreductases"/>
    <property type="match status" value="1"/>
</dbReference>
<dbReference type="STRING" id="1121395.SAMN02745215_00413"/>
<gene>
    <name evidence="3" type="ORF">SAMN02745215_00413</name>
</gene>
<evidence type="ECO:0000256" key="1">
    <source>
        <dbReference type="ARBA" id="ARBA00009716"/>
    </source>
</evidence>
<dbReference type="InterPro" id="IPR002932">
    <property type="entry name" value="Glu_synthdom"/>
</dbReference>
<dbReference type="InterPro" id="IPR013785">
    <property type="entry name" value="Aldolase_TIM"/>
</dbReference>
<reference evidence="4" key="1">
    <citation type="submission" date="2016-12" db="EMBL/GenBank/DDBJ databases">
        <authorList>
            <person name="Varghese N."/>
            <person name="Submissions S."/>
        </authorList>
    </citation>
    <scope>NUCLEOTIDE SEQUENCE [LARGE SCALE GENOMIC DNA]</scope>
    <source>
        <strain evidence="4">DSM 11544</strain>
    </source>
</reference>
<accession>A0A1M7S286</accession>
<evidence type="ECO:0000313" key="4">
    <source>
        <dbReference type="Proteomes" id="UP000184010"/>
    </source>
</evidence>
<feature type="domain" description="Glutamate synthase" evidence="2">
    <location>
        <begin position="278"/>
        <end position="396"/>
    </location>
</feature>
<dbReference type="EMBL" id="FRDN01000003">
    <property type="protein sequence ID" value="SHN52504.1"/>
    <property type="molecule type" value="Genomic_DNA"/>
</dbReference>
<protein>
    <submittedName>
        <fullName evidence="3">Glutamate synthase domain-containing protein 2</fullName>
    </submittedName>
</protein>
<proteinExistence type="inferred from homology"/>
<dbReference type="Proteomes" id="UP000184010">
    <property type="component" value="Unassembled WGS sequence"/>
</dbReference>
<organism evidence="3 4">
    <name type="scientific">Desulfitobacterium chlororespirans DSM 11544</name>
    <dbReference type="NCBI Taxonomy" id="1121395"/>
    <lineage>
        <taxon>Bacteria</taxon>
        <taxon>Bacillati</taxon>
        <taxon>Bacillota</taxon>
        <taxon>Clostridia</taxon>
        <taxon>Eubacteriales</taxon>
        <taxon>Desulfitobacteriaceae</taxon>
        <taxon>Desulfitobacterium</taxon>
    </lineage>
</organism>
<dbReference type="Gene3D" id="3.20.20.70">
    <property type="entry name" value="Aldolase class I"/>
    <property type="match status" value="1"/>
</dbReference>
<dbReference type="GO" id="GO:0006537">
    <property type="term" value="P:glutamate biosynthetic process"/>
    <property type="evidence" value="ECO:0007669"/>
    <property type="project" value="InterPro"/>
</dbReference>
<dbReference type="GO" id="GO:0015930">
    <property type="term" value="F:glutamate synthase activity"/>
    <property type="evidence" value="ECO:0007669"/>
    <property type="project" value="InterPro"/>
</dbReference>
<dbReference type="AlphaFoldDB" id="A0A1M7S286"/>
<comment type="similarity">
    <text evidence="1">Belongs to the glutamate synthase family.</text>
</comment>
<dbReference type="Pfam" id="PF01645">
    <property type="entry name" value="Glu_synthase"/>
    <property type="match status" value="1"/>
</dbReference>
<name>A0A1M7S286_9FIRM</name>
<evidence type="ECO:0000313" key="3">
    <source>
        <dbReference type="EMBL" id="SHN52504.1"/>
    </source>
</evidence>
<sequence>MSFSPVLSSVFNQTKMRDPSHLCSFSGMCAMCTADCIGTCEIGLSAVLGMDAVYPNTTGDNQIASEKNYPLDYSHFNINGRVFGAMGAPEDADKANVYHVNLETTIGKRNPVKLKLPMVLPALIKLNWQDYYGGAAMAGVLTVIGEGAVSKDPQLRYENGKVVHAPKLKKFLGAFQQYYHGYGQIILQNNYDDDQQGVAEYAIKECGAEAIEFKFGQSAKGTQPAVRIKTIEEALKHQEKGFLVHPDPTDPTVREAYERKASPAFYSYGRLPMWKESYLVERIDYLRSLGMKNVYFKMAGFDPEDLERVLRLAVTCGVDMVTFDGAGGGSGYSPCKMMNEWCLPTVCMESILVRILQKLQAEGLDLPKVAITGGLVMEDQVYKALALGAPYISIAGICRGAMAAAMSAQKIGELIKSGVVPKAYTKYGTSIEEIFLDLPELRGIYGDKADTFSLGAVGVYSYLNRLSFGLKHFAALNRKFSLEHINKRDVFPLTREAKEVYDGVWGL</sequence>